<evidence type="ECO:0000313" key="2">
    <source>
        <dbReference type="EMBL" id="CAD8888682.1"/>
    </source>
</evidence>
<reference evidence="2" key="1">
    <citation type="submission" date="2021-01" db="EMBL/GenBank/DDBJ databases">
        <authorList>
            <person name="Corre E."/>
            <person name="Pelletier E."/>
            <person name="Niang G."/>
            <person name="Scheremetjew M."/>
            <person name="Finn R."/>
            <person name="Kale V."/>
            <person name="Holt S."/>
            <person name="Cochrane G."/>
            <person name="Meng A."/>
            <person name="Brown T."/>
            <person name="Cohen L."/>
        </authorList>
    </citation>
    <scope>NUCLEOTIDE SEQUENCE</scope>
    <source>
        <strain evidence="2">308</strain>
    </source>
</reference>
<sequence length="474" mass="55146">MSISSSQNRRSYRKVNKLSPCSKVVVSIPIALIATSTFVTLLALRSLSPHLNYFTTGTQKKKIPSNNGSDKRKSQLLIHAGPHKTATTTIQTAFELNRGLLYNSSTYEYIGKFSKYSDKLCPPDLSFCIDHGFMSHPTSESIENFDSKMRQLYRDGVSVVISGEGMAQIVSKRRDRTEPILVALQKLEDNFEITIALSYRRYFEWLVSAHNSLQKLLKDRKNKNWPDTRNKLEIDDYAFKYWYKGMYKRKTCPTCTYNWSRFWGPEYHPTEWVAQYYEEVLNDAKIKIFNLHQEGDIFTNFVCEVMPFAKSFCHALSSGKGAEPAIMNPTRSFEHDRLAIALYKTEGFSTSLKRDQIRYLFKEALPNFASKPDLKLLCPSNDDLKELLRLSLAHEKSLFLKYVSLPQDEKLRSEYLKKLQASHVESFNLYIKDNKFCNWDVDYAVRHDEEVQNWIKSLEKKNFVKMGKKWKSMK</sequence>
<organism evidence="2">
    <name type="scientific">Corethron hystrix</name>
    <dbReference type="NCBI Taxonomy" id="216773"/>
    <lineage>
        <taxon>Eukaryota</taxon>
        <taxon>Sar</taxon>
        <taxon>Stramenopiles</taxon>
        <taxon>Ochrophyta</taxon>
        <taxon>Bacillariophyta</taxon>
        <taxon>Coscinodiscophyceae</taxon>
        <taxon>Corethrophycidae</taxon>
        <taxon>Corethrales</taxon>
        <taxon>Corethraceae</taxon>
        <taxon>Corethron</taxon>
    </lineage>
</organism>
<keyword evidence="1" id="KW-0812">Transmembrane</keyword>
<protein>
    <recommendedName>
        <fullName evidence="3">Sulfotransferase domain-containing protein</fullName>
    </recommendedName>
</protein>
<dbReference type="EMBL" id="HBFR01022083">
    <property type="protein sequence ID" value="CAD8888682.1"/>
    <property type="molecule type" value="Transcribed_RNA"/>
</dbReference>
<gene>
    <name evidence="2" type="ORF">CHYS00102_LOCUS15882</name>
</gene>
<evidence type="ECO:0008006" key="3">
    <source>
        <dbReference type="Google" id="ProtNLM"/>
    </source>
</evidence>
<proteinExistence type="predicted"/>
<keyword evidence="1" id="KW-1133">Transmembrane helix</keyword>
<evidence type="ECO:0000256" key="1">
    <source>
        <dbReference type="SAM" id="Phobius"/>
    </source>
</evidence>
<name>A0A7S1BJQ4_9STRA</name>
<keyword evidence="1" id="KW-0472">Membrane</keyword>
<dbReference type="AlphaFoldDB" id="A0A7S1BJQ4"/>
<feature type="transmembrane region" description="Helical" evidence="1">
    <location>
        <begin position="21"/>
        <end position="44"/>
    </location>
</feature>
<accession>A0A7S1BJQ4</accession>